<evidence type="ECO:0000256" key="1">
    <source>
        <dbReference type="SAM" id="MobiDB-lite"/>
    </source>
</evidence>
<name>A0A5P1EBQ0_ASPOF</name>
<dbReference type="Proteomes" id="UP000243459">
    <property type="component" value="Chromosome 7"/>
</dbReference>
<dbReference type="Pfam" id="PF00804">
    <property type="entry name" value="Syntaxin"/>
    <property type="match status" value="1"/>
</dbReference>
<dbReference type="InterPro" id="IPR006011">
    <property type="entry name" value="Syntaxin_N"/>
</dbReference>
<sequence length="121" mass="13454">MSLQGDCLRPRCWTGTTLALRLSRISSPVVLWSQERELLEASERSRSATMAAKEETKQATMSSAMKAIKQRMEQDIEEVSKIALKIKASLEALDRDNIANRKKPGCEKGTGVDRSRALMTA</sequence>
<evidence type="ECO:0000313" key="3">
    <source>
        <dbReference type="EMBL" id="ONK63306.1"/>
    </source>
</evidence>
<accession>A0A5P1EBQ0</accession>
<dbReference type="Gramene" id="ONK63306">
    <property type="protein sequence ID" value="ONK63306"/>
    <property type="gene ID" value="A4U43_C07F13610"/>
</dbReference>
<dbReference type="AlphaFoldDB" id="A0A5P1EBQ0"/>
<reference evidence="4" key="1">
    <citation type="journal article" date="2017" name="Nat. Commun.">
        <title>The asparagus genome sheds light on the origin and evolution of a young Y chromosome.</title>
        <authorList>
            <person name="Harkess A."/>
            <person name="Zhou J."/>
            <person name="Xu C."/>
            <person name="Bowers J.E."/>
            <person name="Van der Hulst R."/>
            <person name="Ayyampalayam S."/>
            <person name="Mercati F."/>
            <person name="Riccardi P."/>
            <person name="McKain M.R."/>
            <person name="Kakrana A."/>
            <person name="Tang H."/>
            <person name="Ray J."/>
            <person name="Groenendijk J."/>
            <person name="Arikit S."/>
            <person name="Mathioni S.M."/>
            <person name="Nakano M."/>
            <person name="Shan H."/>
            <person name="Telgmann-Rauber A."/>
            <person name="Kanno A."/>
            <person name="Yue Z."/>
            <person name="Chen H."/>
            <person name="Li W."/>
            <person name="Chen Y."/>
            <person name="Xu X."/>
            <person name="Zhang Y."/>
            <person name="Luo S."/>
            <person name="Chen H."/>
            <person name="Gao J."/>
            <person name="Mao Z."/>
            <person name="Pires J.C."/>
            <person name="Luo M."/>
            <person name="Kudrna D."/>
            <person name="Wing R.A."/>
            <person name="Meyers B.C."/>
            <person name="Yi K."/>
            <person name="Kong H."/>
            <person name="Lavrijsen P."/>
            <person name="Sunseri F."/>
            <person name="Falavigna A."/>
            <person name="Ye Y."/>
            <person name="Leebens-Mack J.H."/>
            <person name="Chen G."/>
        </authorList>
    </citation>
    <scope>NUCLEOTIDE SEQUENCE [LARGE SCALE GENOMIC DNA]</scope>
    <source>
        <strain evidence="4">cv. DH0086</strain>
    </source>
</reference>
<dbReference type="Gene3D" id="1.20.58.70">
    <property type="match status" value="1"/>
</dbReference>
<dbReference type="GO" id="GO:0016020">
    <property type="term" value="C:membrane"/>
    <property type="evidence" value="ECO:0007669"/>
    <property type="project" value="InterPro"/>
</dbReference>
<organism evidence="3 4">
    <name type="scientific">Asparagus officinalis</name>
    <name type="common">Garden asparagus</name>
    <dbReference type="NCBI Taxonomy" id="4686"/>
    <lineage>
        <taxon>Eukaryota</taxon>
        <taxon>Viridiplantae</taxon>
        <taxon>Streptophyta</taxon>
        <taxon>Embryophyta</taxon>
        <taxon>Tracheophyta</taxon>
        <taxon>Spermatophyta</taxon>
        <taxon>Magnoliopsida</taxon>
        <taxon>Liliopsida</taxon>
        <taxon>Asparagales</taxon>
        <taxon>Asparagaceae</taxon>
        <taxon>Asparagoideae</taxon>
        <taxon>Asparagus</taxon>
    </lineage>
</organism>
<dbReference type="EMBL" id="CM007387">
    <property type="protein sequence ID" value="ONK63306.1"/>
    <property type="molecule type" value="Genomic_DNA"/>
</dbReference>
<evidence type="ECO:0000313" key="4">
    <source>
        <dbReference type="Proteomes" id="UP000243459"/>
    </source>
</evidence>
<evidence type="ECO:0000259" key="2">
    <source>
        <dbReference type="Pfam" id="PF00804"/>
    </source>
</evidence>
<keyword evidence="4" id="KW-1185">Reference proteome</keyword>
<feature type="region of interest" description="Disordered" evidence="1">
    <location>
        <begin position="100"/>
        <end position="121"/>
    </location>
</feature>
<proteinExistence type="predicted"/>
<feature type="domain" description="Syntaxin N-terminal" evidence="2">
    <location>
        <begin position="53"/>
        <end position="120"/>
    </location>
</feature>
<feature type="region of interest" description="Disordered" evidence="1">
    <location>
        <begin position="43"/>
        <end position="66"/>
    </location>
</feature>
<feature type="compositionally biased region" description="Basic and acidic residues" evidence="1">
    <location>
        <begin position="43"/>
        <end position="57"/>
    </location>
</feature>
<protein>
    <recommendedName>
        <fullName evidence="2">Syntaxin N-terminal domain-containing protein</fullName>
    </recommendedName>
</protein>
<gene>
    <name evidence="3" type="ORF">A4U43_C07F13610</name>
</gene>